<dbReference type="SUPFAM" id="SSF56601">
    <property type="entry name" value="beta-lactamase/transpeptidase-like"/>
    <property type="match status" value="1"/>
</dbReference>
<gene>
    <name evidence="3" type="ORF">CLV81_3026</name>
</gene>
<feature type="repeat" description="TPR" evidence="1">
    <location>
        <begin position="446"/>
        <end position="479"/>
    </location>
</feature>
<dbReference type="InterPro" id="IPR050491">
    <property type="entry name" value="AmpC-like"/>
</dbReference>
<dbReference type="InterPro" id="IPR012338">
    <property type="entry name" value="Beta-lactam/transpept-like"/>
</dbReference>
<feature type="domain" description="Beta-lactamase-related" evidence="2">
    <location>
        <begin position="51"/>
        <end position="352"/>
    </location>
</feature>
<dbReference type="Pfam" id="PF00144">
    <property type="entry name" value="Beta-lactamase"/>
    <property type="match status" value="1"/>
</dbReference>
<dbReference type="PANTHER" id="PTHR46825:SF9">
    <property type="entry name" value="BETA-LACTAMASE-RELATED DOMAIN-CONTAINING PROTEIN"/>
    <property type="match status" value="1"/>
</dbReference>
<dbReference type="RefSeq" id="WP_106145916.1">
    <property type="nucleotide sequence ID" value="NZ_PVYX01000002.1"/>
</dbReference>
<accession>A0A2T0MAT7</accession>
<dbReference type="InterPro" id="IPR001466">
    <property type="entry name" value="Beta-lactam-related"/>
</dbReference>
<dbReference type="SMART" id="SM00028">
    <property type="entry name" value="TPR"/>
    <property type="match status" value="2"/>
</dbReference>
<dbReference type="SUPFAM" id="SSF48452">
    <property type="entry name" value="TPR-like"/>
    <property type="match status" value="1"/>
</dbReference>
<keyword evidence="1" id="KW-0802">TPR repeat</keyword>
<name>A0A2T0MAT7_9FLAO</name>
<dbReference type="PROSITE" id="PS50005">
    <property type="entry name" value="TPR"/>
    <property type="match status" value="1"/>
</dbReference>
<evidence type="ECO:0000313" key="3">
    <source>
        <dbReference type="EMBL" id="PRX54624.1"/>
    </source>
</evidence>
<dbReference type="PANTHER" id="PTHR46825">
    <property type="entry name" value="D-ALANYL-D-ALANINE-CARBOXYPEPTIDASE/ENDOPEPTIDASE AMPH"/>
    <property type="match status" value="1"/>
</dbReference>
<dbReference type="OrthoDB" id="9793489at2"/>
<organism evidence="3 4">
    <name type="scientific">Flagellimonas meridianipacifica</name>
    <dbReference type="NCBI Taxonomy" id="1080225"/>
    <lineage>
        <taxon>Bacteria</taxon>
        <taxon>Pseudomonadati</taxon>
        <taxon>Bacteroidota</taxon>
        <taxon>Flavobacteriia</taxon>
        <taxon>Flavobacteriales</taxon>
        <taxon>Flavobacteriaceae</taxon>
        <taxon>Flagellimonas</taxon>
    </lineage>
</organism>
<evidence type="ECO:0000313" key="4">
    <source>
        <dbReference type="Proteomes" id="UP000237640"/>
    </source>
</evidence>
<dbReference type="InterPro" id="IPR019734">
    <property type="entry name" value="TPR_rpt"/>
</dbReference>
<dbReference type="PROSITE" id="PS51257">
    <property type="entry name" value="PROKAR_LIPOPROTEIN"/>
    <property type="match status" value="1"/>
</dbReference>
<evidence type="ECO:0000256" key="1">
    <source>
        <dbReference type="PROSITE-ProRule" id="PRU00339"/>
    </source>
</evidence>
<dbReference type="AlphaFoldDB" id="A0A2T0MAT7"/>
<evidence type="ECO:0000259" key="2">
    <source>
        <dbReference type="Pfam" id="PF00144"/>
    </source>
</evidence>
<dbReference type="InterPro" id="IPR011990">
    <property type="entry name" value="TPR-like_helical_dom_sf"/>
</dbReference>
<protein>
    <submittedName>
        <fullName evidence="3">CubicO group peptidase (Beta-lactamase class C family)</fullName>
    </submittedName>
</protein>
<comment type="caution">
    <text evidence="3">The sequence shown here is derived from an EMBL/GenBank/DDBJ whole genome shotgun (WGS) entry which is preliminary data.</text>
</comment>
<dbReference type="Gene3D" id="1.25.40.10">
    <property type="entry name" value="Tetratricopeptide repeat domain"/>
    <property type="match status" value="1"/>
</dbReference>
<dbReference type="PROSITE" id="PS50293">
    <property type="entry name" value="TPR_REGION"/>
    <property type="match status" value="1"/>
</dbReference>
<sequence length="493" mass="56474">MENRKQDIPQTEQKIMNLKHLFFLFIVFLSLSCHEVVDTGSDDNTVTGRIDGYIKDLMVADEIPGLAIAVIQDSIVLHKGYYGYSNLENAVKVSDSAVFRLYSATKFMTAVAAFRLVQQKKINIRDTLSQYLDGIPEHWKQIQIKHLLTHSSGLPEYKDFNQSLSNTELLEKLSIQPLRFPMGERFEYNQTGFWLLQQIIEKVTKEAFEKVVLDIQFPNAGNEAFYASNSLAVYPNRNAKYIYDYQLKRYEHSTFEAGNRSLAGNGLNTTLDQLIAWNKLFDTGKLLDTETKAMFLTPFAYTKDEKRFLHGSIDEYSVNGHKMYGFSGGAVIDFKKFDTGLTIIILSNGFKYRPRIANMMSLIAGMADSRLREPNRIAQEQLRIDLLKSNNSKDFRKIYEVARKRNPQLSFEGVLNYTGYDFILADDLEKAIEVFQINIEKHPNSFNAYDSLGEAYMLNGNSTLAIENYKKSLELNPANDNAIQMIKRINNNK</sequence>
<dbReference type="Gene3D" id="3.40.710.10">
    <property type="entry name" value="DD-peptidase/beta-lactamase superfamily"/>
    <property type="match status" value="1"/>
</dbReference>
<dbReference type="EMBL" id="PVYX01000002">
    <property type="protein sequence ID" value="PRX54624.1"/>
    <property type="molecule type" value="Genomic_DNA"/>
</dbReference>
<dbReference type="Proteomes" id="UP000237640">
    <property type="component" value="Unassembled WGS sequence"/>
</dbReference>
<proteinExistence type="predicted"/>
<reference evidence="3 4" key="1">
    <citation type="submission" date="2018-03" db="EMBL/GenBank/DDBJ databases">
        <title>Genomic Encyclopedia of Archaeal and Bacterial Type Strains, Phase II (KMG-II): from individual species to whole genera.</title>
        <authorList>
            <person name="Goeker M."/>
        </authorList>
    </citation>
    <scope>NUCLEOTIDE SEQUENCE [LARGE SCALE GENOMIC DNA]</scope>
    <source>
        <strain evidence="3 4">DSM 25027</strain>
    </source>
</reference>
<keyword evidence="4" id="KW-1185">Reference proteome</keyword>